<keyword evidence="2" id="KW-1185">Reference proteome</keyword>
<accession>A0ACC2FBG6</accession>
<gene>
    <name evidence="1" type="ORF">DPEC_G00325180</name>
</gene>
<comment type="caution">
    <text evidence="1">The sequence shown here is derived from an EMBL/GenBank/DDBJ whole genome shotgun (WGS) entry which is preliminary data.</text>
</comment>
<proteinExistence type="predicted"/>
<organism evidence="1 2">
    <name type="scientific">Dallia pectoralis</name>
    <name type="common">Alaska blackfish</name>
    <dbReference type="NCBI Taxonomy" id="75939"/>
    <lineage>
        <taxon>Eukaryota</taxon>
        <taxon>Metazoa</taxon>
        <taxon>Chordata</taxon>
        <taxon>Craniata</taxon>
        <taxon>Vertebrata</taxon>
        <taxon>Euteleostomi</taxon>
        <taxon>Actinopterygii</taxon>
        <taxon>Neopterygii</taxon>
        <taxon>Teleostei</taxon>
        <taxon>Protacanthopterygii</taxon>
        <taxon>Esociformes</taxon>
        <taxon>Umbridae</taxon>
        <taxon>Dallia</taxon>
    </lineage>
</organism>
<reference evidence="1" key="1">
    <citation type="submission" date="2021-05" db="EMBL/GenBank/DDBJ databases">
        <authorList>
            <person name="Pan Q."/>
            <person name="Jouanno E."/>
            <person name="Zahm M."/>
            <person name="Klopp C."/>
            <person name="Cabau C."/>
            <person name="Louis A."/>
            <person name="Berthelot C."/>
            <person name="Parey E."/>
            <person name="Roest Crollius H."/>
            <person name="Montfort J."/>
            <person name="Robinson-Rechavi M."/>
            <person name="Bouchez O."/>
            <person name="Lampietro C."/>
            <person name="Lopez Roques C."/>
            <person name="Donnadieu C."/>
            <person name="Postlethwait J."/>
            <person name="Bobe J."/>
            <person name="Dillon D."/>
            <person name="Chandos A."/>
            <person name="von Hippel F."/>
            <person name="Guiguen Y."/>
        </authorList>
    </citation>
    <scope>NUCLEOTIDE SEQUENCE</scope>
    <source>
        <strain evidence="1">YG-Jan2019</strain>
    </source>
</reference>
<dbReference type="EMBL" id="CM055758">
    <property type="protein sequence ID" value="KAJ7988595.1"/>
    <property type="molecule type" value="Genomic_DNA"/>
</dbReference>
<dbReference type="Proteomes" id="UP001157502">
    <property type="component" value="Chromosome 31"/>
</dbReference>
<evidence type="ECO:0000313" key="1">
    <source>
        <dbReference type="EMBL" id="KAJ7988595.1"/>
    </source>
</evidence>
<name>A0ACC2FBG6_DALPE</name>
<protein>
    <submittedName>
        <fullName evidence="1">Uncharacterized protein</fullName>
    </submittedName>
</protein>
<sequence>MSSKPNSCDFTPVSFWDNSSTDVELNGSSRDFNMDLQQPIFSALNPLQNQTLSHKDVSGISVTTSDSESGIFPGESELCVVHDSDLDWFCSSEQKRICSHCAIVGSCQGHTVTPLANRVTAIRNQLVDVCEKMQLQAQRIERFINQTLTDKERSLQVEANRAREQVVAQVSVAREAMEEEEQKLLEAIQREEERVDQCLLTQRAHWGQALALLTQTRTRLVQTLTSTPDMQLATSGQEIDERIEEADGVGEPRDTDQLKLNASCSNSKLMRGLWASAILLGPNACGLAKLTIDDRTVSSLLSVSEDLCTLTFLPKRSRQSPPYNPARFDCWPNALGTLAISSGTHNWLMDVGESGAFKLGVCYASIGRKGSGNDSRLGYNAQSWVLSKYDGDFSFCHAGKNTPLRVVLKPKRIGLLVDWPSQTLVFYHPDSNAVLHSVSHAFSAPLLPAFAVADRSVTILQKPQS</sequence>
<evidence type="ECO:0000313" key="2">
    <source>
        <dbReference type="Proteomes" id="UP001157502"/>
    </source>
</evidence>